<protein>
    <recommendedName>
        <fullName evidence="5">tRNA pseudouridine synthase B</fullName>
        <ecNumber evidence="5">5.4.99.25</ecNumber>
    </recommendedName>
    <alternativeName>
        <fullName evidence="5">tRNA pseudouridine(55) synthase</fullName>
        <shortName evidence="5">Psi55 synthase</shortName>
    </alternativeName>
    <alternativeName>
        <fullName evidence="5">tRNA pseudouridylate synthase</fullName>
    </alternativeName>
    <alternativeName>
        <fullName evidence="5">tRNA-uridine isomerase</fullName>
    </alternativeName>
</protein>
<dbReference type="EC" id="5.4.99.25" evidence="5"/>
<dbReference type="Pfam" id="PF09142">
    <property type="entry name" value="TruB_C"/>
    <property type="match status" value="1"/>
</dbReference>
<sequence>MTERLTAADGLVVVDKPQGISSHDVVARVRRLAATRKVGHAGTLDPMATGVLVLGVGRATRLLTYLVGADKEYLATIRLGVATSTDDADGEALATAGARDVADDAVAAAVRALTGPISQVPSAVSAIKVDGKRAYARVRAGEDVELAPRPVTIHAFDIDVARRTVVAEGAPGAGTDVVDVDVRVVCSSGTYVRALARDVGAALGVGGHLTRLRRTRVGAIAHAVTLDQLTEATETHGQMPVLAMAEAAAAMFPVRRLDAAEATELGHGRFVPAHDEPVGETVAAVHDDRLVALVERRRDALRPVVVLVPAGG</sequence>
<dbReference type="AlphaFoldDB" id="A0A1I2E5U0"/>
<dbReference type="InterPro" id="IPR002501">
    <property type="entry name" value="PsdUridine_synth_N"/>
</dbReference>
<keyword evidence="4 5" id="KW-0413">Isomerase</keyword>
<dbReference type="GO" id="GO:1990481">
    <property type="term" value="P:mRNA pseudouridine synthesis"/>
    <property type="evidence" value="ECO:0007669"/>
    <property type="project" value="TreeGrafter"/>
</dbReference>
<dbReference type="SUPFAM" id="SSF55120">
    <property type="entry name" value="Pseudouridine synthase"/>
    <property type="match status" value="1"/>
</dbReference>
<evidence type="ECO:0000313" key="9">
    <source>
        <dbReference type="EMBL" id="SFE88077.1"/>
    </source>
</evidence>
<comment type="catalytic activity">
    <reaction evidence="1 5">
        <text>uridine(55) in tRNA = pseudouridine(55) in tRNA</text>
        <dbReference type="Rhea" id="RHEA:42532"/>
        <dbReference type="Rhea" id="RHEA-COMP:10101"/>
        <dbReference type="Rhea" id="RHEA-COMP:10102"/>
        <dbReference type="ChEBI" id="CHEBI:65314"/>
        <dbReference type="ChEBI" id="CHEBI:65315"/>
        <dbReference type="EC" id="5.4.99.25"/>
    </reaction>
</comment>
<name>A0A1I2E5U0_9MICO</name>
<dbReference type="GO" id="GO:0031119">
    <property type="term" value="P:tRNA pseudouridine synthesis"/>
    <property type="evidence" value="ECO:0007669"/>
    <property type="project" value="UniProtKB-UniRule"/>
</dbReference>
<dbReference type="InterPro" id="IPR015947">
    <property type="entry name" value="PUA-like_sf"/>
</dbReference>
<evidence type="ECO:0000259" key="8">
    <source>
        <dbReference type="Pfam" id="PF16198"/>
    </source>
</evidence>
<evidence type="ECO:0000256" key="1">
    <source>
        <dbReference type="ARBA" id="ARBA00000385"/>
    </source>
</evidence>
<organism evidence="9 10">
    <name type="scientific">Flavimobilis marinus</name>
    <dbReference type="NCBI Taxonomy" id="285351"/>
    <lineage>
        <taxon>Bacteria</taxon>
        <taxon>Bacillati</taxon>
        <taxon>Actinomycetota</taxon>
        <taxon>Actinomycetes</taxon>
        <taxon>Micrococcales</taxon>
        <taxon>Jonesiaceae</taxon>
        <taxon>Flavimobilis</taxon>
    </lineage>
</organism>
<feature type="active site" description="Nucleophile" evidence="5">
    <location>
        <position position="45"/>
    </location>
</feature>
<dbReference type="HAMAP" id="MF_01080">
    <property type="entry name" value="TruB_bact"/>
    <property type="match status" value="1"/>
</dbReference>
<dbReference type="InterPro" id="IPR015225">
    <property type="entry name" value="tRNA_psdUridine_synth_fam2_C"/>
</dbReference>
<dbReference type="InterPro" id="IPR032819">
    <property type="entry name" value="TruB_C"/>
</dbReference>
<dbReference type="InterPro" id="IPR036974">
    <property type="entry name" value="PUA_sf"/>
</dbReference>
<dbReference type="OrthoDB" id="9802309at2"/>
<keyword evidence="3 5" id="KW-0819">tRNA processing</keyword>
<dbReference type="STRING" id="285351.SAMN04488035_0898"/>
<dbReference type="InterPro" id="IPR014780">
    <property type="entry name" value="tRNA_psdUridine_synth_TruB"/>
</dbReference>
<evidence type="ECO:0000259" key="7">
    <source>
        <dbReference type="Pfam" id="PF09142"/>
    </source>
</evidence>
<evidence type="ECO:0000259" key="6">
    <source>
        <dbReference type="Pfam" id="PF01509"/>
    </source>
</evidence>
<dbReference type="InterPro" id="IPR020103">
    <property type="entry name" value="PsdUridine_synth_cat_dom_sf"/>
</dbReference>
<dbReference type="EMBL" id="FONZ01000001">
    <property type="protein sequence ID" value="SFE88077.1"/>
    <property type="molecule type" value="Genomic_DNA"/>
</dbReference>
<feature type="domain" description="Pseudouridine synthase II N-terminal" evidence="6">
    <location>
        <begin position="30"/>
        <end position="192"/>
    </location>
</feature>
<keyword evidence="10" id="KW-1185">Reference proteome</keyword>
<accession>A0A1I2E5U0</accession>
<evidence type="ECO:0000256" key="4">
    <source>
        <dbReference type="ARBA" id="ARBA00023235"/>
    </source>
</evidence>
<dbReference type="NCBIfam" id="TIGR00431">
    <property type="entry name" value="TruB"/>
    <property type="match status" value="1"/>
</dbReference>
<dbReference type="PANTHER" id="PTHR13767:SF2">
    <property type="entry name" value="PSEUDOURIDYLATE SYNTHASE TRUB1"/>
    <property type="match status" value="1"/>
</dbReference>
<dbReference type="Gene3D" id="3.30.2350.10">
    <property type="entry name" value="Pseudouridine synthase"/>
    <property type="match status" value="1"/>
</dbReference>
<reference evidence="10" key="1">
    <citation type="submission" date="2016-10" db="EMBL/GenBank/DDBJ databases">
        <authorList>
            <person name="Varghese N."/>
            <person name="Submissions S."/>
        </authorList>
    </citation>
    <scope>NUCLEOTIDE SEQUENCE [LARGE SCALE GENOMIC DNA]</scope>
    <source>
        <strain evidence="10">DSM 19083</strain>
    </source>
</reference>
<evidence type="ECO:0000256" key="5">
    <source>
        <dbReference type="HAMAP-Rule" id="MF_01080"/>
    </source>
</evidence>
<dbReference type="Proteomes" id="UP000198520">
    <property type="component" value="Unassembled WGS sequence"/>
</dbReference>
<dbReference type="RefSeq" id="WP_093375381.1">
    <property type="nucleotide sequence ID" value="NZ_BNAN01000001.1"/>
</dbReference>
<dbReference type="PANTHER" id="PTHR13767">
    <property type="entry name" value="TRNA-PSEUDOURIDINE SYNTHASE"/>
    <property type="match status" value="1"/>
</dbReference>
<feature type="domain" description="tRNA pseudouridylate synthase B C-terminal" evidence="8">
    <location>
        <begin position="193"/>
        <end position="234"/>
    </location>
</feature>
<dbReference type="SUPFAM" id="SSF88697">
    <property type="entry name" value="PUA domain-like"/>
    <property type="match status" value="1"/>
</dbReference>
<feature type="domain" description="tRNA pseudouridine synthase II TruB subfamily 2 C-terminal" evidence="7">
    <location>
        <begin position="252"/>
        <end position="307"/>
    </location>
</feature>
<dbReference type="Pfam" id="PF01509">
    <property type="entry name" value="TruB_N"/>
    <property type="match status" value="1"/>
</dbReference>
<comment type="similarity">
    <text evidence="2 5">Belongs to the pseudouridine synthase TruB family. Type 1 subfamily.</text>
</comment>
<evidence type="ECO:0000256" key="3">
    <source>
        <dbReference type="ARBA" id="ARBA00022694"/>
    </source>
</evidence>
<comment type="function">
    <text evidence="5">Responsible for synthesis of pseudouridine from uracil-55 in the psi GC loop of transfer RNAs.</text>
</comment>
<evidence type="ECO:0000313" key="10">
    <source>
        <dbReference type="Proteomes" id="UP000198520"/>
    </source>
</evidence>
<dbReference type="CDD" id="cd02573">
    <property type="entry name" value="PseudoU_synth_EcTruB"/>
    <property type="match status" value="1"/>
</dbReference>
<dbReference type="Pfam" id="PF16198">
    <property type="entry name" value="TruB_C_2"/>
    <property type="match status" value="1"/>
</dbReference>
<gene>
    <name evidence="5" type="primary">truB</name>
    <name evidence="9" type="ORF">SAMN04488035_0898</name>
</gene>
<dbReference type="Gene3D" id="2.30.130.10">
    <property type="entry name" value="PUA domain"/>
    <property type="match status" value="1"/>
</dbReference>
<dbReference type="GO" id="GO:0160148">
    <property type="term" value="F:tRNA pseudouridine(55) synthase activity"/>
    <property type="evidence" value="ECO:0007669"/>
    <property type="project" value="UniProtKB-EC"/>
</dbReference>
<proteinExistence type="inferred from homology"/>
<dbReference type="GO" id="GO:0003723">
    <property type="term" value="F:RNA binding"/>
    <property type="evidence" value="ECO:0007669"/>
    <property type="project" value="InterPro"/>
</dbReference>
<evidence type="ECO:0000256" key="2">
    <source>
        <dbReference type="ARBA" id="ARBA00005642"/>
    </source>
</evidence>